<dbReference type="InterPro" id="IPR016120">
    <property type="entry name" value="Sig_transdc_His_kin_SpoOB"/>
</dbReference>
<comment type="caution">
    <text evidence="1">The sequence shown here is derived from an EMBL/GenBank/DDBJ whole genome shotgun (WGS) entry which is preliminary data.</text>
</comment>
<dbReference type="RefSeq" id="WP_063387956.1">
    <property type="nucleotide sequence ID" value="NZ_LWBR01000024.1"/>
</dbReference>
<dbReference type="SUPFAM" id="SSF55890">
    <property type="entry name" value="Sporulation response regulatory protein Spo0B"/>
    <property type="match status" value="1"/>
</dbReference>
<gene>
    <name evidence="1" type="ORF">AZI98_09030</name>
</gene>
<dbReference type="InterPro" id="IPR039506">
    <property type="entry name" value="SPOB_a"/>
</dbReference>
<dbReference type="InterPro" id="IPR037100">
    <property type="entry name" value="Spo0B_C_sf"/>
</dbReference>
<dbReference type="OrthoDB" id="2375606at2"/>
<dbReference type="Proteomes" id="UP000076476">
    <property type="component" value="Unassembled WGS sequence"/>
</dbReference>
<dbReference type="EMBL" id="LWBR01000024">
    <property type="protein sequence ID" value="KZN96195.1"/>
    <property type="molecule type" value="Genomic_DNA"/>
</dbReference>
<accession>A0A165XMJ6</accession>
<dbReference type="SMART" id="SM01317">
    <property type="entry name" value="SPOB_ab"/>
    <property type="match status" value="1"/>
</dbReference>
<dbReference type="GeneID" id="301126980"/>
<organism evidence="1 2">
    <name type="scientific">Aeribacillus pallidus</name>
    <dbReference type="NCBI Taxonomy" id="33936"/>
    <lineage>
        <taxon>Bacteria</taxon>
        <taxon>Bacillati</taxon>
        <taxon>Bacillota</taxon>
        <taxon>Bacilli</taxon>
        <taxon>Bacillales</taxon>
        <taxon>Bacillaceae</taxon>
        <taxon>Aeribacillus</taxon>
    </lineage>
</organism>
<evidence type="ECO:0000313" key="1">
    <source>
        <dbReference type="EMBL" id="KZN96195.1"/>
    </source>
</evidence>
<evidence type="ECO:0000313" key="2">
    <source>
        <dbReference type="Proteomes" id="UP000076476"/>
    </source>
</evidence>
<dbReference type="InterPro" id="IPR016122">
    <property type="entry name" value="SpoOB_C"/>
</dbReference>
<dbReference type="AlphaFoldDB" id="A0A165XMJ6"/>
<dbReference type="Gene3D" id="3.30.565.30">
    <property type="entry name" value="Sporulation initiation phosphotransferase B (SpoOB), C-terminal domain"/>
    <property type="match status" value="1"/>
</dbReference>
<dbReference type="GO" id="GO:0000155">
    <property type="term" value="F:phosphorelay sensor kinase activity"/>
    <property type="evidence" value="ECO:0007669"/>
    <property type="project" value="InterPro"/>
</dbReference>
<sequence>MADQRERWSIVDALSHSRHDWMNKLQLIKGHLSLKKYDRVKEIIDEIVVEAKQESKLCNLNMPSFAELLLTYNWKGHLLILDYEVLGEAMDCSSLDEEMFHFTTDLFQILNQNIDKKQENHITVTLELFKTENNVRFFYDFNGILTDDKTLLTFLEQYQSDAITIQQIHFDTYEFTLMVSKS</sequence>
<keyword evidence="2" id="KW-1185">Reference proteome</keyword>
<proteinExistence type="predicted"/>
<name>A0A165XMJ6_9BACI</name>
<protein>
    <submittedName>
        <fullName evidence="1">Uncharacterized protein</fullName>
    </submittedName>
</protein>
<reference evidence="1 2" key="1">
    <citation type="submission" date="2016-04" db="EMBL/GenBank/DDBJ databases">
        <title>Draft genome sequence of Aeribacillus pallidus 8m3 from petroleum reservoir.</title>
        <authorList>
            <person name="Poltaraus A.B."/>
            <person name="Nazina T.N."/>
            <person name="Tourova T.P."/>
            <person name="Malakho S.M."/>
            <person name="Korshunova A.V."/>
            <person name="Sokolova D.S."/>
        </authorList>
    </citation>
    <scope>NUCLEOTIDE SEQUENCE [LARGE SCALE GENOMIC DNA]</scope>
    <source>
        <strain evidence="1 2">8m3</strain>
    </source>
</reference>
<dbReference type="Gene3D" id="1.10.287.130">
    <property type="match status" value="1"/>
</dbReference>
<dbReference type="Pfam" id="PF14689">
    <property type="entry name" value="SPOB_a"/>
    <property type="match status" value="1"/>
</dbReference>
<dbReference type="Pfam" id="PF14682">
    <property type="entry name" value="SPOB_ab"/>
    <property type="match status" value="1"/>
</dbReference>
<dbReference type="STRING" id="33936.AZI98_09030"/>